<feature type="signal peptide" evidence="2">
    <location>
        <begin position="1"/>
        <end position="19"/>
    </location>
</feature>
<feature type="chain" id="PRO_5044551434" evidence="2">
    <location>
        <begin position="20"/>
        <end position="152"/>
    </location>
</feature>
<name>A0A183FI10_HELPZ</name>
<dbReference type="SUPFAM" id="SSF57567">
    <property type="entry name" value="Serine protease inhibitors"/>
    <property type="match status" value="1"/>
</dbReference>
<organism evidence="4 5">
    <name type="scientific">Heligmosomoides polygyrus</name>
    <name type="common">Parasitic roundworm</name>
    <dbReference type="NCBI Taxonomy" id="6339"/>
    <lineage>
        <taxon>Eukaryota</taxon>
        <taxon>Metazoa</taxon>
        <taxon>Ecdysozoa</taxon>
        <taxon>Nematoda</taxon>
        <taxon>Chromadorea</taxon>
        <taxon>Rhabditida</taxon>
        <taxon>Rhabditina</taxon>
        <taxon>Rhabditomorpha</taxon>
        <taxon>Strongyloidea</taxon>
        <taxon>Heligmosomidae</taxon>
        <taxon>Heligmosomoides</taxon>
    </lineage>
</organism>
<evidence type="ECO:0000313" key="3">
    <source>
        <dbReference type="EMBL" id="VDO68422.1"/>
    </source>
</evidence>
<protein>
    <submittedName>
        <fullName evidence="5">TIL domain-containing protein</fullName>
    </submittedName>
</protein>
<dbReference type="EMBL" id="UZAH01025671">
    <property type="protein sequence ID" value="VDO68422.1"/>
    <property type="molecule type" value="Genomic_DNA"/>
</dbReference>
<dbReference type="GO" id="GO:0004867">
    <property type="term" value="F:serine-type endopeptidase inhibitor activity"/>
    <property type="evidence" value="ECO:0007669"/>
    <property type="project" value="UniProtKB-KW"/>
</dbReference>
<evidence type="ECO:0000313" key="5">
    <source>
        <dbReference type="WBParaSite" id="HPBE_0000647101-mRNA-1"/>
    </source>
</evidence>
<dbReference type="Gene3D" id="2.10.25.10">
    <property type="entry name" value="Laminin"/>
    <property type="match status" value="1"/>
</dbReference>
<dbReference type="WBParaSite" id="HPBE_0000647101-mRNA-1">
    <property type="protein sequence ID" value="HPBE_0000647101-mRNA-1"/>
    <property type="gene ID" value="HPBE_0000647101"/>
</dbReference>
<evidence type="ECO:0000256" key="1">
    <source>
        <dbReference type="ARBA" id="ARBA00022900"/>
    </source>
</evidence>
<reference evidence="3 4" key="1">
    <citation type="submission" date="2018-11" db="EMBL/GenBank/DDBJ databases">
        <authorList>
            <consortium name="Pathogen Informatics"/>
        </authorList>
    </citation>
    <scope>NUCLEOTIDE SEQUENCE [LARGE SCALE GENOMIC DNA]</scope>
</reference>
<keyword evidence="2" id="KW-0732">Signal</keyword>
<dbReference type="OrthoDB" id="5834364at2759"/>
<keyword evidence="4" id="KW-1185">Reference proteome</keyword>
<dbReference type="AlphaFoldDB" id="A0A183FI10"/>
<keyword evidence="1" id="KW-0646">Protease inhibitor</keyword>
<keyword evidence="1" id="KW-0722">Serine protease inhibitor</keyword>
<gene>
    <name evidence="3" type="ORF">HPBE_LOCUS6472</name>
</gene>
<accession>A0A3P8B933</accession>
<dbReference type="Proteomes" id="UP000050761">
    <property type="component" value="Unassembled WGS sequence"/>
</dbReference>
<proteinExistence type="predicted"/>
<sequence>MASSRLLLDLLALTAAVSAQSGQGEPMESSGGIVPCREMYCPYQMHCEEGRVICPFVPPCFTRPTRCVPDELNGPMEELGGSGEEGSGGEQCPPNMYKAPCGPACPQDCTKEPQCLSITCSNEGKCFCKGGYVLLVKGDPILKSLCFLKGIV</sequence>
<reference evidence="5" key="2">
    <citation type="submission" date="2019-09" db="UniProtKB">
        <authorList>
            <consortium name="WormBaseParasite"/>
        </authorList>
    </citation>
    <scope>IDENTIFICATION</scope>
</reference>
<evidence type="ECO:0000256" key="2">
    <source>
        <dbReference type="SAM" id="SignalP"/>
    </source>
</evidence>
<dbReference type="InterPro" id="IPR036084">
    <property type="entry name" value="Ser_inhib-like_sf"/>
</dbReference>
<evidence type="ECO:0000313" key="4">
    <source>
        <dbReference type="Proteomes" id="UP000050761"/>
    </source>
</evidence>
<accession>A0A183FI10</accession>